<protein>
    <submittedName>
        <fullName evidence="2">Uncharacterized protein LOC108863990</fullName>
    </submittedName>
</protein>
<dbReference type="AlphaFoldDB" id="A0AAJ7L4P3"/>
<proteinExistence type="predicted"/>
<dbReference type="Proteomes" id="UP000694867">
    <property type="component" value="Unplaced"/>
</dbReference>
<organism evidence="1 2">
    <name type="scientific">Galendromus occidentalis</name>
    <name type="common">western predatory mite</name>
    <dbReference type="NCBI Taxonomy" id="34638"/>
    <lineage>
        <taxon>Eukaryota</taxon>
        <taxon>Metazoa</taxon>
        <taxon>Ecdysozoa</taxon>
        <taxon>Arthropoda</taxon>
        <taxon>Chelicerata</taxon>
        <taxon>Arachnida</taxon>
        <taxon>Acari</taxon>
        <taxon>Parasitiformes</taxon>
        <taxon>Mesostigmata</taxon>
        <taxon>Gamasina</taxon>
        <taxon>Phytoseioidea</taxon>
        <taxon>Phytoseiidae</taxon>
        <taxon>Typhlodrominae</taxon>
        <taxon>Galendromus</taxon>
    </lineage>
</organism>
<evidence type="ECO:0000313" key="1">
    <source>
        <dbReference type="Proteomes" id="UP000694867"/>
    </source>
</evidence>
<dbReference type="RefSeq" id="XP_018494321.1">
    <property type="nucleotide sequence ID" value="XM_018638805.1"/>
</dbReference>
<dbReference type="KEGG" id="goe:108863990"/>
<evidence type="ECO:0000313" key="2">
    <source>
        <dbReference type="RefSeq" id="XP_018494321.1"/>
    </source>
</evidence>
<reference evidence="2" key="1">
    <citation type="submission" date="2025-08" db="UniProtKB">
        <authorList>
            <consortium name="RefSeq"/>
        </authorList>
    </citation>
    <scope>IDENTIFICATION</scope>
</reference>
<sequence>MSVVSNGLKHVNSRAVAGQMPCTDLLRQQVTGKEESFVFYDSGEGDPDRIRVFATPGNLNLLRKYDEWFVDGTFEVCPEIFHQLYTIHVNLPDGKTVPLLFCLLPSKASETYRRLLESIVGALNGSSPRLIHIDFEVAMIKERYGEDPDFALQVRMFSALSFVPTRDLLPVYDSLLRSDFVKDNNYMLTPFINYFESTWVGRERSKPRMKHEWWNVHSSVLEGIARTNNAVEAWNSAFSERVGSSNPNLFRFVEILITEQAKMDFMVNNCLAQGSNTVPKKRYRDRKKRLENLVSSYDQRGTLDLLEAIAHNISF</sequence>
<name>A0AAJ7L4P3_9ACAR</name>
<keyword evidence="1" id="KW-1185">Reference proteome</keyword>
<accession>A0AAJ7L4P3</accession>
<dbReference type="GeneID" id="108863990"/>
<gene>
    <name evidence="2" type="primary">LOC108863990</name>
</gene>